<evidence type="ECO:0000313" key="2">
    <source>
        <dbReference type="EMBL" id="VVD01696.1"/>
    </source>
</evidence>
<dbReference type="AlphaFoldDB" id="A0A5E4QTL7"/>
<feature type="non-terminal residue" evidence="2">
    <location>
        <position position="112"/>
    </location>
</feature>
<name>A0A5E4QTL7_9NEOP</name>
<sequence>MPNRGSECDAFSILLALCVFTIPLTILIPEFSVWNVIPKVQIMRWHIFQQSITWSELNLMLRQAAAVGVCIKLLDASTEHYENLILLRNEFRRRDKGVLQHPPLVELSPSEM</sequence>
<keyword evidence="1" id="KW-1133">Transmembrane helix</keyword>
<keyword evidence="3" id="KW-1185">Reference proteome</keyword>
<proteinExistence type="predicted"/>
<accession>A0A5E4QTL7</accession>
<evidence type="ECO:0000313" key="3">
    <source>
        <dbReference type="Proteomes" id="UP000324832"/>
    </source>
</evidence>
<keyword evidence="1" id="KW-0472">Membrane</keyword>
<keyword evidence="1" id="KW-0812">Transmembrane</keyword>
<gene>
    <name evidence="2" type="ORF">LSINAPIS_LOCUS12051</name>
</gene>
<organism evidence="2 3">
    <name type="scientific">Leptidea sinapis</name>
    <dbReference type="NCBI Taxonomy" id="189913"/>
    <lineage>
        <taxon>Eukaryota</taxon>
        <taxon>Metazoa</taxon>
        <taxon>Ecdysozoa</taxon>
        <taxon>Arthropoda</taxon>
        <taxon>Hexapoda</taxon>
        <taxon>Insecta</taxon>
        <taxon>Pterygota</taxon>
        <taxon>Neoptera</taxon>
        <taxon>Endopterygota</taxon>
        <taxon>Lepidoptera</taxon>
        <taxon>Glossata</taxon>
        <taxon>Ditrysia</taxon>
        <taxon>Papilionoidea</taxon>
        <taxon>Pieridae</taxon>
        <taxon>Dismorphiinae</taxon>
        <taxon>Leptidea</taxon>
    </lineage>
</organism>
<evidence type="ECO:0000256" key="1">
    <source>
        <dbReference type="SAM" id="Phobius"/>
    </source>
</evidence>
<dbReference type="Proteomes" id="UP000324832">
    <property type="component" value="Unassembled WGS sequence"/>
</dbReference>
<protein>
    <submittedName>
        <fullName evidence="2">Uncharacterized protein</fullName>
    </submittedName>
</protein>
<dbReference type="EMBL" id="FZQP02005554">
    <property type="protein sequence ID" value="VVD01696.1"/>
    <property type="molecule type" value="Genomic_DNA"/>
</dbReference>
<reference evidence="2 3" key="1">
    <citation type="submission" date="2017-07" db="EMBL/GenBank/DDBJ databases">
        <authorList>
            <person name="Talla V."/>
            <person name="Backstrom N."/>
        </authorList>
    </citation>
    <scope>NUCLEOTIDE SEQUENCE [LARGE SCALE GENOMIC DNA]</scope>
</reference>
<feature type="transmembrane region" description="Helical" evidence="1">
    <location>
        <begin position="12"/>
        <end position="37"/>
    </location>
</feature>